<reference evidence="3" key="1">
    <citation type="submission" date="2022-12" db="EMBL/GenBank/DDBJ databases">
        <authorList>
            <person name="Wang J."/>
        </authorList>
    </citation>
    <scope>NUCLEOTIDE SEQUENCE</scope>
    <source>
        <strain evidence="3">HY-42-06</strain>
    </source>
</reference>
<protein>
    <submittedName>
        <fullName evidence="3">Aminotransferase class IV</fullName>
    </submittedName>
</protein>
<dbReference type="CDD" id="cd00449">
    <property type="entry name" value="PLPDE_IV"/>
    <property type="match status" value="1"/>
</dbReference>
<keyword evidence="3" id="KW-0032">Aminotransferase</keyword>
<proteinExistence type="inferred from homology"/>
<accession>A0ABT4CQT0</accession>
<dbReference type="InterPro" id="IPR001544">
    <property type="entry name" value="Aminotrans_IV"/>
</dbReference>
<dbReference type="InterPro" id="IPR050571">
    <property type="entry name" value="Class-IV_PLP-Dep_Aminotrnsfr"/>
</dbReference>
<evidence type="ECO:0000256" key="1">
    <source>
        <dbReference type="ARBA" id="ARBA00001933"/>
    </source>
</evidence>
<gene>
    <name evidence="3" type="ORF">OXH55_07310</name>
</gene>
<dbReference type="InterPro" id="IPR043132">
    <property type="entry name" value="BCAT-like_C"/>
</dbReference>
<dbReference type="PANTHER" id="PTHR42743">
    <property type="entry name" value="AMINO-ACID AMINOTRANSFERASE"/>
    <property type="match status" value="1"/>
</dbReference>
<dbReference type="Proteomes" id="UP001079657">
    <property type="component" value="Unassembled WGS sequence"/>
</dbReference>
<dbReference type="SUPFAM" id="SSF56752">
    <property type="entry name" value="D-aminoacid aminotransferase-like PLP-dependent enzymes"/>
    <property type="match status" value="1"/>
</dbReference>
<sequence>MGECYSEKFICNNEVESCEEFSNDFVNKGKSLYEVIRIIKGVPLFLEDHLQRLENSASITGLELWLNKSEIKSNIEELCRVNNVFEGNVKIVFNHRDENEKDFLMYFIKHNYPTEDMYKNGVYTTLYHAERENPNAKVINTNLREATNKIIKEKGVFEAILVDDNGYITEGSRSTIFMIKGNKIFTSPLKAVLPGITRKYVVKVCNELGKEIEEKEIYYKDIKELDGLFVCGTSPKVLPISRVDENKYNPNNDIVQQIKKGYDKVIQEYVENN</sequence>
<dbReference type="Pfam" id="PF01063">
    <property type="entry name" value="Aminotran_4"/>
    <property type="match status" value="1"/>
</dbReference>
<dbReference type="InterPro" id="IPR036038">
    <property type="entry name" value="Aminotransferase-like"/>
</dbReference>
<dbReference type="PANTHER" id="PTHR42743:SF11">
    <property type="entry name" value="AMINODEOXYCHORISMATE LYASE"/>
    <property type="match status" value="1"/>
</dbReference>
<name>A0ABT4CQT0_9CLOT</name>
<evidence type="ECO:0000256" key="2">
    <source>
        <dbReference type="ARBA" id="ARBA00009320"/>
    </source>
</evidence>
<dbReference type="Gene3D" id="3.20.10.10">
    <property type="entry name" value="D-amino Acid Aminotransferase, subunit A, domain 2"/>
    <property type="match status" value="1"/>
</dbReference>
<keyword evidence="3" id="KW-0808">Transferase</keyword>
<dbReference type="InterPro" id="IPR043131">
    <property type="entry name" value="BCAT-like_N"/>
</dbReference>
<dbReference type="RefSeq" id="WP_268049181.1">
    <property type="nucleotide sequence ID" value="NZ_JAPQES010000002.1"/>
</dbReference>
<evidence type="ECO:0000313" key="3">
    <source>
        <dbReference type="EMBL" id="MCY6370441.1"/>
    </source>
</evidence>
<comment type="cofactor">
    <cofactor evidence="1">
        <name>pyridoxal 5'-phosphate</name>
        <dbReference type="ChEBI" id="CHEBI:597326"/>
    </cofactor>
</comment>
<comment type="caution">
    <text evidence="3">The sequence shown here is derived from an EMBL/GenBank/DDBJ whole genome shotgun (WGS) entry which is preliminary data.</text>
</comment>
<evidence type="ECO:0000313" key="4">
    <source>
        <dbReference type="Proteomes" id="UP001079657"/>
    </source>
</evidence>
<dbReference type="Gene3D" id="3.30.470.10">
    <property type="match status" value="1"/>
</dbReference>
<keyword evidence="4" id="KW-1185">Reference proteome</keyword>
<dbReference type="EMBL" id="JAPQES010000002">
    <property type="protein sequence ID" value="MCY6370441.1"/>
    <property type="molecule type" value="Genomic_DNA"/>
</dbReference>
<dbReference type="GO" id="GO:0008483">
    <property type="term" value="F:transaminase activity"/>
    <property type="evidence" value="ECO:0007669"/>
    <property type="project" value="UniProtKB-KW"/>
</dbReference>
<comment type="similarity">
    <text evidence="2">Belongs to the class-IV pyridoxal-phosphate-dependent aminotransferase family.</text>
</comment>
<organism evidence="3 4">
    <name type="scientific">Clostridium ganghwense</name>
    <dbReference type="NCBI Taxonomy" id="312089"/>
    <lineage>
        <taxon>Bacteria</taxon>
        <taxon>Bacillati</taxon>
        <taxon>Bacillota</taxon>
        <taxon>Clostridia</taxon>
        <taxon>Eubacteriales</taxon>
        <taxon>Clostridiaceae</taxon>
        <taxon>Clostridium</taxon>
    </lineage>
</organism>